<evidence type="ECO:0000256" key="2">
    <source>
        <dbReference type="SAM" id="Coils"/>
    </source>
</evidence>
<evidence type="ECO:0000256" key="4">
    <source>
        <dbReference type="SAM" id="SignalP"/>
    </source>
</evidence>
<dbReference type="RefSeq" id="WP_206724029.1">
    <property type="nucleotide sequence ID" value="NZ_CP071090.1"/>
</dbReference>
<dbReference type="InterPro" id="IPR011990">
    <property type="entry name" value="TPR-like_helical_dom_sf"/>
</dbReference>
<feature type="compositionally biased region" description="Low complexity" evidence="3">
    <location>
        <begin position="206"/>
        <end position="218"/>
    </location>
</feature>
<keyword evidence="1" id="KW-0802">TPR repeat</keyword>
<gene>
    <name evidence="6" type="ORF">JY651_46300</name>
</gene>
<dbReference type="PROSITE" id="PS50005">
    <property type="entry name" value="TPR"/>
    <property type="match status" value="1"/>
</dbReference>
<evidence type="ECO:0000256" key="3">
    <source>
        <dbReference type="SAM" id="MobiDB-lite"/>
    </source>
</evidence>
<dbReference type="SUPFAM" id="SSF48452">
    <property type="entry name" value="TPR-like"/>
    <property type="match status" value="1"/>
</dbReference>
<feature type="signal peptide" evidence="4">
    <location>
        <begin position="1"/>
        <end position="27"/>
    </location>
</feature>
<evidence type="ECO:0000259" key="5">
    <source>
        <dbReference type="Pfam" id="PF08308"/>
    </source>
</evidence>
<protein>
    <submittedName>
        <fullName evidence="6">PEGA domain-containing protein</fullName>
    </submittedName>
</protein>
<keyword evidence="2" id="KW-0175">Coiled coil</keyword>
<feature type="region of interest" description="Disordered" evidence="3">
    <location>
        <begin position="27"/>
        <end position="49"/>
    </location>
</feature>
<organism evidence="6 7">
    <name type="scientific">Pyxidicoccus parkwayensis</name>
    <dbReference type="NCBI Taxonomy" id="2813578"/>
    <lineage>
        <taxon>Bacteria</taxon>
        <taxon>Pseudomonadati</taxon>
        <taxon>Myxococcota</taxon>
        <taxon>Myxococcia</taxon>
        <taxon>Myxococcales</taxon>
        <taxon>Cystobacterineae</taxon>
        <taxon>Myxococcaceae</taxon>
        <taxon>Pyxidicoccus</taxon>
    </lineage>
</organism>
<keyword evidence="4" id="KW-0732">Signal</keyword>
<sequence>MNPITMCHPKRLALLLLVAMAAGTASAAPPARKTPSARTQQMEEAQRRYERGKEFYEESDFRAALVEFQRAYELAPSYKLLYSIAQVQYQLQDYAGALRSFQQYLEEGQAEITAQRRDEVQREVDRLRSRVATLDIVTRPVGATVSVDDQPVGRTPLSEPVLVSAGRRKVTAELPGEPPVTRVVDVAGMDTVKVQLDFAPPPTPKPAAVAKPETTAPVSPTPGLTARAEPRGFPWKMWTATGALAVGAGVTAIMASSASSDLKKQRDTFGVTRAQLDDASSKAKTLALTSDVLTGATVVAAGISAYLTFTRGPSDAAPGPSVSLGVGPGSVGVAGAF</sequence>
<dbReference type="Pfam" id="PF08308">
    <property type="entry name" value="PEGA"/>
    <property type="match status" value="1"/>
</dbReference>
<feature type="coiled-coil region" evidence="2">
    <location>
        <begin position="110"/>
        <end position="137"/>
    </location>
</feature>
<evidence type="ECO:0000313" key="6">
    <source>
        <dbReference type="EMBL" id="QSQ22453.1"/>
    </source>
</evidence>
<accession>A0ABX7NVF7</accession>
<proteinExistence type="predicted"/>
<keyword evidence="7" id="KW-1185">Reference proteome</keyword>
<feature type="repeat" description="TPR" evidence="1">
    <location>
        <begin position="45"/>
        <end position="78"/>
    </location>
</feature>
<dbReference type="Gene3D" id="1.25.40.10">
    <property type="entry name" value="Tetratricopeptide repeat domain"/>
    <property type="match status" value="1"/>
</dbReference>
<feature type="domain" description="PEGA" evidence="5">
    <location>
        <begin position="133"/>
        <end position="199"/>
    </location>
</feature>
<feature type="region of interest" description="Disordered" evidence="3">
    <location>
        <begin position="198"/>
        <end position="226"/>
    </location>
</feature>
<dbReference type="InterPro" id="IPR013229">
    <property type="entry name" value="PEGA"/>
</dbReference>
<evidence type="ECO:0000313" key="7">
    <source>
        <dbReference type="Proteomes" id="UP000662747"/>
    </source>
</evidence>
<feature type="chain" id="PRO_5045973232" evidence="4">
    <location>
        <begin position="28"/>
        <end position="337"/>
    </location>
</feature>
<dbReference type="Proteomes" id="UP000662747">
    <property type="component" value="Chromosome"/>
</dbReference>
<dbReference type="EMBL" id="CP071090">
    <property type="protein sequence ID" value="QSQ22453.1"/>
    <property type="molecule type" value="Genomic_DNA"/>
</dbReference>
<evidence type="ECO:0000256" key="1">
    <source>
        <dbReference type="PROSITE-ProRule" id="PRU00339"/>
    </source>
</evidence>
<reference evidence="6 7" key="1">
    <citation type="submission" date="2021-02" db="EMBL/GenBank/DDBJ databases">
        <title>De Novo genome assembly of isolated myxobacteria.</title>
        <authorList>
            <person name="Stevens D.C."/>
        </authorList>
    </citation>
    <scope>NUCLEOTIDE SEQUENCE [LARGE SCALE GENOMIC DNA]</scope>
    <source>
        <strain evidence="7">SCPEA02</strain>
    </source>
</reference>
<name>A0ABX7NVF7_9BACT</name>
<dbReference type="InterPro" id="IPR019734">
    <property type="entry name" value="TPR_rpt"/>
</dbReference>